<reference evidence="7 8" key="1">
    <citation type="submission" date="2019-07" db="EMBL/GenBank/DDBJ databases">
        <title>De Novo Assembly of kiwifruit Actinidia rufa.</title>
        <authorList>
            <person name="Sugita-Konishi S."/>
            <person name="Sato K."/>
            <person name="Mori E."/>
            <person name="Abe Y."/>
            <person name="Kisaki G."/>
            <person name="Hamano K."/>
            <person name="Suezawa K."/>
            <person name="Otani M."/>
            <person name="Fukuda T."/>
            <person name="Manabe T."/>
            <person name="Gomi K."/>
            <person name="Tabuchi M."/>
            <person name="Akimitsu K."/>
            <person name="Kataoka I."/>
        </authorList>
    </citation>
    <scope>NUCLEOTIDE SEQUENCE [LARGE SCALE GENOMIC DNA]</scope>
    <source>
        <strain evidence="8">cv. Fuchu</strain>
    </source>
</reference>
<dbReference type="GO" id="GO:0006355">
    <property type="term" value="P:regulation of DNA-templated transcription"/>
    <property type="evidence" value="ECO:0007669"/>
    <property type="project" value="InterPro"/>
</dbReference>
<dbReference type="InterPro" id="IPR036093">
    <property type="entry name" value="NAC_dom_sf"/>
</dbReference>
<keyword evidence="3" id="KW-0238">DNA-binding</keyword>
<dbReference type="SUPFAM" id="SSF101941">
    <property type="entry name" value="NAC domain"/>
    <property type="match status" value="1"/>
</dbReference>
<evidence type="ECO:0000313" key="8">
    <source>
        <dbReference type="Proteomes" id="UP000585474"/>
    </source>
</evidence>
<keyword evidence="4" id="KW-0804">Transcription</keyword>
<feature type="domain" description="NAC" evidence="6">
    <location>
        <begin position="12"/>
        <end position="171"/>
    </location>
</feature>
<gene>
    <name evidence="7" type="ORF">Acr_24g0008710</name>
</gene>
<keyword evidence="8" id="KW-1185">Reference proteome</keyword>
<dbReference type="FunFam" id="2.170.150.80:FF:000002">
    <property type="entry name" value="Nac domain-containing protein 86"/>
    <property type="match status" value="1"/>
</dbReference>
<comment type="caution">
    <text evidence="7">The sequence shown here is derived from an EMBL/GenBank/DDBJ whole genome shotgun (WGS) entry which is preliminary data.</text>
</comment>
<dbReference type="PANTHER" id="PTHR31744:SF210">
    <property type="entry name" value="NAC DOMAIN-CONTAINING PROTEIN 86-LIKE"/>
    <property type="match status" value="1"/>
</dbReference>
<keyword evidence="5" id="KW-0539">Nucleus</keyword>
<dbReference type="Pfam" id="PF02365">
    <property type="entry name" value="NAM"/>
    <property type="match status" value="1"/>
</dbReference>
<dbReference type="Gene3D" id="2.170.150.80">
    <property type="entry name" value="NAC domain"/>
    <property type="match status" value="1"/>
</dbReference>
<evidence type="ECO:0000256" key="2">
    <source>
        <dbReference type="ARBA" id="ARBA00023015"/>
    </source>
</evidence>
<dbReference type="GO" id="GO:0003677">
    <property type="term" value="F:DNA binding"/>
    <property type="evidence" value="ECO:0007669"/>
    <property type="project" value="UniProtKB-KW"/>
</dbReference>
<dbReference type="EMBL" id="BJWL01000024">
    <property type="protein sequence ID" value="GFZ14681.1"/>
    <property type="molecule type" value="Genomic_DNA"/>
</dbReference>
<dbReference type="PROSITE" id="PS51005">
    <property type="entry name" value="NAC"/>
    <property type="match status" value="1"/>
</dbReference>
<dbReference type="AlphaFoldDB" id="A0A7J0GVC1"/>
<dbReference type="InterPro" id="IPR003441">
    <property type="entry name" value="NAC-dom"/>
</dbReference>
<evidence type="ECO:0000313" key="7">
    <source>
        <dbReference type="EMBL" id="GFZ14681.1"/>
    </source>
</evidence>
<dbReference type="OrthoDB" id="645697at2759"/>
<evidence type="ECO:0000256" key="3">
    <source>
        <dbReference type="ARBA" id="ARBA00023125"/>
    </source>
</evidence>
<sequence>MDLDPAPASTSLAPGFRFHPTDQELIGYYLKRKVCGKPFRLDAISEIDIYKSEPWDLPGKSKLKSRDLEWYFFSALDKKYGNGWRTNRATERGYWKTTGKDRPVLHKSRTVGMKKTLVYHIGRAPWGERTNWVMHEYKLVDEELEKTGNVQKSGSGPKTGEQYGAPFVEEEWEDDELVMVPGKKVADEVTVGDDAYLDGNDLEQVSCLIALFSLIFMHSIDL</sequence>
<protein>
    <submittedName>
        <fullName evidence="7">NAC domain containing protein 2</fullName>
    </submittedName>
</protein>
<name>A0A7J0GVC1_9ERIC</name>
<dbReference type="GO" id="GO:0005634">
    <property type="term" value="C:nucleus"/>
    <property type="evidence" value="ECO:0007669"/>
    <property type="project" value="UniProtKB-SubCell"/>
</dbReference>
<proteinExistence type="predicted"/>
<dbReference type="PANTHER" id="PTHR31744">
    <property type="entry name" value="PROTEIN CUP-SHAPED COTYLEDON 2-RELATED"/>
    <property type="match status" value="1"/>
</dbReference>
<keyword evidence="2" id="KW-0805">Transcription regulation</keyword>
<evidence type="ECO:0000259" key="6">
    <source>
        <dbReference type="PROSITE" id="PS51005"/>
    </source>
</evidence>
<accession>A0A7J0GVC1</accession>
<evidence type="ECO:0000256" key="5">
    <source>
        <dbReference type="ARBA" id="ARBA00023242"/>
    </source>
</evidence>
<evidence type="ECO:0000256" key="1">
    <source>
        <dbReference type="ARBA" id="ARBA00004123"/>
    </source>
</evidence>
<comment type="subcellular location">
    <subcellularLocation>
        <location evidence="1">Nucleus</location>
    </subcellularLocation>
</comment>
<organism evidence="7 8">
    <name type="scientific">Actinidia rufa</name>
    <dbReference type="NCBI Taxonomy" id="165716"/>
    <lineage>
        <taxon>Eukaryota</taxon>
        <taxon>Viridiplantae</taxon>
        <taxon>Streptophyta</taxon>
        <taxon>Embryophyta</taxon>
        <taxon>Tracheophyta</taxon>
        <taxon>Spermatophyta</taxon>
        <taxon>Magnoliopsida</taxon>
        <taxon>eudicotyledons</taxon>
        <taxon>Gunneridae</taxon>
        <taxon>Pentapetalae</taxon>
        <taxon>asterids</taxon>
        <taxon>Ericales</taxon>
        <taxon>Actinidiaceae</taxon>
        <taxon>Actinidia</taxon>
    </lineage>
</organism>
<evidence type="ECO:0000256" key="4">
    <source>
        <dbReference type="ARBA" id="ARBA00023163"/>
    </source>
</evidence>
<dbReference type="Proteomes" id="UP000585474">
    <property type="component" value="Unassembled WGS sequence"/>
</dbReference>